<dbReference type="STRING" id="1245769.A0A0C7N975"/>
<organism evidence="13 14">
    <name type="scientific">Lachancea lanzarotensis</name>
    <dbReference type="NCBI Taxonomy" id="1245769"/>
    <lineage>
        <taxon>Eukaryota</taxon>
        <taxon>Fungi</taxon>
        <taxon>Dikarya</taxon>
        <taxon>Ascomycota</taxon>
        <taxon>Saccharomycotina</taxon>
        <taxon>Saccharomycetes</taxon>
        <taxon>Saccharomycetales</taxon>
        <taxon>Saccharomycetaceae</taxon>
        <taxon>Lachancea</taxon>
    </lineage>
</organism>
<protein>
    <submittedName>
        <fullName evidence="13">LALA0S07e01288g1_1</fullName>
    </submittedName>
</protein>
<evidence type="ECO:0000256" key="10">
    <source>
        <dbReference type="SAM" id="Coils"/>
    </source>
</evidence>
<evidence type="ECO:0000256" key="5">
    <source>
        <dbReference type="ARBA" id="ARBA00022946"/>
    </source>
</evidence>
<dbReference type="CDD" id="cd20069">
    <property type="entry name" value="5TM_Oxa1-like"/>
    <property type="match status" value="1"/>
</dbReference>
<keyword evidence="3 9" id="KW-0812">Transmembrane</keyword>
<dbReference type="GO" id="GO:0097177">
    <property type="term" value="F:mitochondrial ribosome binding"/>
    <property type="evidence" value="ECO:0007669"/>
    <property type="project" value="EnsemblFungi"/>
</dbReference>
<dbReference type="GO" id="GO:0033615">
    <property type="term" value="P:mitochondrial proton-transporting ATP synthase complex assembly"/>
    <property type="evidence" value="ECO:0007669"/>
    <property type="project" value="EnsemblFungi"/>
</dbReference>
<evidence type="ECO:0000256" key="8">
    <source>
        <dbReference type="ARBA" id="ARBA00023136"/>
    </source>
</evidence>
<dbReference type="RefSeq" id="XP_022629271.1">
    <property type="nucleotide sequence ID" value="XM_022771356.1"/>
</dbReference>
<feature type="transmembrane region" description="Helical" evidence="11">
    <location>
        <begin position="121"/>
        <end position="143"/>
    </location>
</feature>
<dbReference type="GO" id="GO:0030061">
    <property type="term" value="C:mitochondrial crista"/>
    <property type="evidence" value="ECO:0007669"/>
    <property type="project" value="EnsemblFungi"/>
</dbReference>
<keyword evidence="14" id="KW-1185">Reference proteome</keyword>
<keyword evidence="7" id="KW-0496">Mitochondrion</keyword>
<feature type="domain" description="Membrane insertase YidC/Oxa/ALB C-terminal" evidence="12">
    <location>
        <begin position="123"/>
        <end position="312"/>
    </location>
</feature>
<feature type="coiled-coil region" evidence="10">
    <location>
        <begin position="340"/>
        <end position="377"/>
    </location>
</feature>
<sequence length="393" mass="43533">MLRICTGKSAQICLNSTFRTARLRSANYQFAGASFVRFNSSNSSDPLVSKSEIQTQLPSFDETTSSAVDAGLAVSDQISQVVGEASSHVGYLSSIGMAKSWWWPPELIQNIMEQIHVYSGLPWWGTIATTTILVRLLMFPLYVKSSDTMARNSKIKPEMDAINAELMAATDMVEGQRVAMKRKKLMADNGIKNRYLAAPILQVPLALGFFSGIRQMANYPVDGFTNQGIAWFSDLSLADPYLGLQIITASVFISFTRLGGETGAQQFSPMMKNVFTVLPLLSIPATMNLASGVVLYFAVNGACSVLQTLTLRNKWFRQKLNIAEVVKHEPTPGAPAKGIIETFKENMEKARQQAERRQAMQDNEKKLQASAKELKSNKNIKIVHRSDFKKSRN</sequence>
<dbReference type="Pfam" id="PF02096">
    <property type="entry name" value="60KD_IMP"/>
    <property type="match status" value="1"/>
</dbReference>
<dbReference type="PANTHER" id="PTHR12428">
    <property type="entry name" value="OXA1"/>
    <property type="match status" value="1"/>
</dbReference>
<dbReference type="AlphaFoldDB" id="A0A0C7N975"/>
<dbReference type="OrthoDB" id="2148490at2759"/>
<evidence type="ECO:0000259" key="12">
    <source>
        <dbReference type="Pfam" id="PF02096"/>
    </source>
</evidence>
<gene>
    <name evidence="13" type="ORF">LALA0_S07e01288g</name>
</gene>
<name>A0A0C7N975_9SACH</name>
<evidence type="ECO:0000256" key="7">
    <source>
        <dbReference type="ARBA" id="ARBA00023128"/>
    </source>
</evidence>
<evidence type="ECO:0000256" key="3">
    <source>
        <dbReference type="ARBA" id="ARBA00022692"/>
    </source>
</evidence>
<evidence type="ECO:0000256" key="4">
    <source>
        <dbReference type="ARBA" id="ARBA00022792"/>
    </source>
</evidence>
<dbReference type="GeneID" id="34686540"/>
<evidence type="ECO:0000256" key="11">
    <source>
        <dbReference type="SAM" id="Phobius"/>
    </source>
</evidence>
<keyword evidence="6 11" id="KW-1133">Transmembrane helix</keyword>
<dbReference type="GO" id="GO:0097002">
    <property type="term" value="C:mitochondrial inner boundary membrane"/>
    <property type="evidence" value="ECO:0007669"/>
    <property type="project" value="EnsemblFungi"/>
</dbReference>
<evidence type="ECO:0000313" key="13">
    <source>
        <dbReference type="EMBL" id="CEP63050.1"/>
    </source>
</evidence>
<feature type="transmembrane region" description="Helical" evidence="11">
    <location>
        <begin position="195"/>
        <end position="213"/>
    </location>
</feature>
<dbReference type="HOGENOM" id="CLU_029282_3_0_1"/>
<dbReference type="GO" id="GO:0032977">
    <property type="term" value="F:membrane insertase activity"/>
    <property type="evidence" value="ECO:0007669"/>
    <property type="project" value="EnsemblFungi"/>
</dbReference>
<keyword evidence="10" id="KW-0175">Coiled coil</keyword>
<evidence type="ECO:0000256" key="6">
    <source>
        <dbReference type="ARBA" id="ARBA00022989"/>
    </source>
</evidence>
<dbReference type="EMBL" id="LN736366">
    <property type="protein sequence ID" value="CEP63050.1"/>
    <property type="molecule type" value="Genomic_DNA"/>
</dbReference>
<keyword evidence="8 11" id="KW-0472">Membrane</keyword>
<evidence type="ECO:0000256" key="1">
    <source>
        <dbReference type="ARBA" id="ARBA00004448"/>
    </source>
</evidence>
<dbReference type="GO" id="GO:0032979">
    <property type="term" value="P:protein insertion into mitochondrial inner membrane from matrix"/>
    <property type="evidence" value="ECO:0007669"/>
    <property type="project" value="EnsemblFungi"/>
</dbReference>
<evidence type="ECO:0000313" key="14">
    <source>
        <dbReference type="Proteomes" id="UP000054304"/>
    </source>
</evidence>
<comment type="similarity">
    <text evidence="2 9">Belongs to the OXA1/ALB3/YidC family.</text>
</comment>
<evidence type="ECO:0000256" key="2">
    <source>
        <dbReference type="ARBA" id="ARBA00009877"/>
    </source>
</evidence>
<reference evidence="13 14" key="1">
    <citation type="submission" date="2014-12" db="EMBL/GenBank/DDBJ databases">
        <authorList>
            <person name="Neuveglise Cecile"/>
        </authorList>
    </citation>
    <scope>NUCLEOTIDE SEQUENCE [LARGE SCALE GENOMIC DNA]</scope>
    <source>
        <strain evidence="13 14">CBS 12615</strain>
    </source>
</reference>
<dbReference type="Proteomes" id="UP000054304">
    <property type="component" value="Unassembled WGS sequence"/>
</dbReference>
<evidence type="ECO:0000256" key="9">
    <source>
        <dbReference type="RuleBase" id="RU003945"/>
    </source>
</evidence>
<dbReference type="InterPro" id="IPR028055">
    <property type="entry name" value="YidC/Oxa/ALB_C"/>
</dbReference>
<keyword evidence="4" id="KW-0999">Mitochondrion inner membrane</keyword>
<keyword evidence="5" id="KW-0809">Transit peptide</keyword>
<proteinExistence type="inferred from homology"/>
<dbReference type="InterPro" id="IPR001708">
    <property type="entry name" value="YidC/ALB3/OXA1/COX18"/>
</dbReference>
<feature type="transmembrane region" description="Helical" evidence="11">
    <location>
        <begin position="241"/>
        <end position="258"/>
    </location>
</feature>
<accession>A0A0C7N975</accession>
<dbReference type="PANTHER" id="PTHR12428:SF66">
    <property type="entry name" value="MITOCHONDRIAL INNER MEMBRANE PROTEIN OXA1L"/>
    <property type="match status" value="1"/>
</dbReference>
<comment type="subcellular location">
    <subcellularLocation>
        <location evidence="9">Membrane</location>
        <topology evidence="9">Multi-pass membrane protein</topology>
    </subcellularLocation>
    <subcellularLocation>
        <location evidence="1">Mitochondrion inner membrane</location>
        <topology evidence="1">Multi-pass membrane protein</topology>
    </subcellularLocation>
</comment>